<organism evidence="13 14">
    <name type="scientific">Coleophoma crateriformis</name>
    <dbReference type="NCBI Taxonomy" id="565419"/>
    <lineage>
        <taxon>Eukaryota</taxon>
        <taxon>Fungi</taxon>
        <taxon>Dikarya</taxon>
        <taxon>Ascomycota</taxon>
        <taxon>Pezizomycotina</taxon>
        <taxon>Leotiomycetes</taxon>
        <taxon>Helotiales</taxon>
        <taxon>Dermateaceae</taxon>
        <taxon>Coleophoma</taxon>
    </lineage>
</organism>
<evidence type="ECO:0000256" key="3">
    <source>
        <dbReference type="ARBA" id="ARBA00011245"/>
    </source>
</evidence>
<dbReference type="SUPFAM" id="SSF51556">
    <property type="entry name" value="Metallo-dependent hydrolases"/>
    <property type="match status" value="1"/>
</dbReference>
<protein>
    <recommendedName>
        <fullName evidence="5">2-amino-3-carboxymuconate-6-semialdehyde decarboxylase</fullName>
        <ecNumber evidence="4">4.1.1.45</ecNumber>
    </recommendedName>
    <alternativeName>
        <fullName evidence="10">Picolinate carboxylase</fullName>
    </alternativeName>
</protein>
<sequence length="359" mass="39534">MPSTLPDLSSYTTPGATSPWLQLLPTKNGDVGEIDMYVGDKFFRTVEANCVDAGTRIREMDATGVDVQVLSTIPILFFYDEEAEPVTILARALNDHIASLCQQYPSRFVGLATVPLQDVSASVEELRRSKELGLKGVEIGTTIADMNLDDPALEPFWQACEELDMPVFVHPLGYSLPKENPKRWAKYWSSWLVGMPCETALAIHALTSSGVLLQFPRLKLCFAHAGGAFPALLGRIQHGFDCRPDLVAVDAGGVTPTAHLASGQNIWIDSLVHDPDLLQFLCKKIGSDKIVMGSDYPFPLGEVPMAGKMLCSEDKLADFLSWEERAHMLAGNTIALLGLESSFGKQFRRRFEEFVKRDA</sequence>
<dbReference type="GO" id="GO:0005829">
    <property type="term" value="C:cytosol"/>
    <property type="evidence" value="ECO:0007669"/>
    <property type="project" value="TreeGrafter"/>
</dbReference>
<evidence type="ECO:0000259" key="12">
    <source>
        <dbReference type="Pfam" id="PF04909"/>
    </source>
</evidence>
<gene>
    <name evidence="13" type="ORF">BP5796_06907</name>
</gene>
<feature type="domain" description="Amidohydrolase-related" evidence="12">
    <location>
        <begin position="46"/>
        <end position="339"/>
    </location>
</feature>
<evidence type="ECO:0000313" key="14">
    <source>
        <dbReference type="Proteomes" id="UP000256328"/>
    </source>
</evidence>
<keyword evidence="14" id="KW-1185">Reference proteome</keyword>
<keyword evidence="7 11" id="KW-0210">Decarboxylase</keyword>
<comment type="caution">
    <text evidence="13">The sequence shown here is derived from an EMBL/GenBank/DDBJ whole genome shotgun (WGS) entry which is preliminary data.</text>
</comment>
<comment type="similarity">
    <text evidence="2">Belongs to the metallo-dependent hydrolases superfamily. ACMSD family.</text>
</comment>
<evidence type="ECO:0000256" key="9">
    <source>
        <dbReference type="ARBA" id="ARBA00023239"/>
    </source>
</evidence>
<accession>A0A3D8RQ66</accession>
<dbReference type="OrthoDB" id="2832284at2759"/>
<dbReference type="GO" id="GO:0046872">
    <property type="term" value="F:metal ion binding"/>
    <property type="evidence" value="ECO:0007669"/>
    <property type="project" value="UniProtKB-KW"/>
</dbReference>
<dbReference type="Pfam" id="PF04909">
    <property type="entry name" value="Amidohydro_2"/>
    <property type="match status" value="1"/>
</dbReference>
<dbReference type="Gene3D" id="3.20.20.140">
    <property type="entry name" value="Metal-dependent hydrolases"/>
    <property type="match status" value="1"/>
</dbReference>
<keyword evidence="9 11" id="KW-0456">Lyase</keyword>
<dbReference type="PANTHER" id="PTHR21240">
    <property type="entry name" value="2-AMINO-3-CARBOXYLMUCONATE-6-SEMIALDEHYDE DECARBOXYLASE"/>
    <property type="match status" value="1"/>
</dbReference>
<comment type="pathway">
    <text evidence="1">Secondary metabolite metabolism; quinolate metabolism.</text>
</comment>
<dbReference type="PANTHER" id="PTHR21240:SF27">
    <property type="entry name" value="2-AMINO-3-CARBOXYMUCONATE-6-SEMIALDEHYDE DECARBOXYLASE"/>
    <property type="match status" value="1"/>
</dbReference>
<dbReference type="AlphaFoldDB" id="A0A3D8RQ66"/>
<comment type="subunit">
    <text evidence="3">Monomer.</text>
</comment>
<dbReference type="GO" id="GO:0001760">
    <property type="term" value="F:aminocarboxymuconate-semialdehyde decarboxylase activity"/>
    <property type="evidence" value="ECO:0007669"/>
    <property type="project" value="UniProtKB-EC"/>
</dbReference>
<dbReference type="Proteomes" id="UP000256328">
    <property type="component" value="Unassembled WGS sequence"/>
</dbReference>
<dbReference type="InterPro" id="IPR006680">
    <property type="entry name" value="Amidohydro-rel"/>
</dbReference>
<evidence type="ECO:0000256" key="6">
    <source>
        <dbReference type="ARBA" id="ARBA00022723"/>
    </source>
</evidence>
<keyword evidence="8" id="KW-0862">Zinc</keyword>
<evidence type="ECO:0000256" key="7">
    <source>
        <dbReference type="ARBA" id="ARBA00022793"/>
    </source>
</evidence>
<evidence type="ECO:0000256" key="11">
    <source>
        <dbReference type="RuleBase" id="RU366045"/>
    </source>
</evidence>
<name>A0A3D8RQ66_9HELO</name>
<evidence type="ECO:0000256" key="5">
    <source>
        <dbReference type="ARBA" id="ARBA00021214"/>
    </source>
</evidence>
<reference evidence="13 14" key="1">
    <citation type="journal article" date="2018" name="IMA Fungus">
        <title>IMA Genome-F 9: Draft genome sequence of Annulohypoxylon stygium, Aspergillus mulundensis, Berkeleyomyces basicola (syn. Thielaviopsis basicola), Ceratocystis smalleyi, two Cercospora beticola strains, Coleophoma cylindrospora, Fusarium fracticaudum, Phialophora cf. hyalina, and Morchella septimelata.</title>
        <authorList>
            <person name="Wingfield B.D."/>
            <person name="Bills G.F."/>
            <person name="Dong Y."/>
            <person name="Huang W."/>
            <person name="Nel W.J."/>
            <person name="Swalarsk-Parry B.S."/>
            <person name="Vaghefi N."/>
            <person name="Wilken P.M."/>
            <person name="An Z."/>
            <person name="de Beer Z.W."/>
            <person name="De Vos L."/>
            <person name="Chen L."/>
            <person name="Duong T.A."/>
            <person name="Gao Y."/>
            <person name="Hammerbacher A."/>
            <person name="Kikkert J.R."/>
            <person name="Li Y."/>
            <person name="Li H."/>
            <person name="Li K."/>
            <person name="Li Q."/>
            <person name="Liu X."/>
            <person name="Ma X."/>
            <person name="Naidoo K."/>
            <person name="Pethybridge S.J."/>
            <person name="Sun J."/>
            <person name="Steenkamp E.T."/>
            <person name="van der Nest M.A."/>
            <person name="van Wyk S."/>
            <person name="Wingfield M.J."/>
            <person name="Xiong C."/>
            <person name="Yue Q."/>
            <person name="Zhang X."/>
        </authorList>
    </citation>
    <scope>NUCLEOTIDE SEQUENCE [LARGE SCALE GENOMIC DNA]</scope>
    <source>
        <strain evidence="13 14">BP5796</strain>
    </source>
</reference>
<proteinExistence type="inferred from homology"/>
<evidence type="ECO:0000256" key="2">
    <source>
        <dbReference type="ARBA" id="ARBA00005871"/>
    </source>
</evidence>
<dbReference type="InterPro" id="IPR032466">
    <property type="entry name" value="Metal_Hydrolase"/>
</dbReference>
<evidence type="ECO:0000256" key="4">
    <source>
        <dbReference type="ARBA" id="ARBA00012365"/>
    </source>
</evidence>
<evidence type="ECO:0000313" key="13">
    <source>
        <dbReference type="EMBL" id="RDW76086.1"/>
    </source>
</evidence>
<evidence type="ECO:0000256" key="1">
    <source>
        <dbReference type="ARBA" id="ARBA00005079"/>
    </source>
</evidence>
<evidence type="ECO:0000256" key="8">
    <source>
        <dbReference type="ARBA" id="ARBA00022833"/>
    </source>
</evidence>
<dbReference type="EC" id="4.1.1.45" evidence="4"/>
<evidence type="ECO:0000256" key="10">
    <source>
        <dbReference type="ARBA" id="ARBA00031120"/>
    </source>
</evidence>
<dbReference type="GO" id="GO:0016787">
    <property type="term" value="F:hydrolase activity"/>
    <property type="evidence" value="ECO:0007669"/>
    <property type="project" value="InterPro"/>
</dbReference>
<dbReference type="GO" id="GO:0019748">
    <property type="term" value="P:secondary metabolic process"/>
    <property type="evidence" value="ECO:0007669"/>
    <property type="project" value="TreeGrafter"/>
</dbReference>
<dbReference type="EMBL" id="PDLN01000009">
    <property type="protein sequence ID" value="RDW76086.1"/>
    <property type="molecule type" value="Genomic_DNA"/>
</dbReference>
<dbReference type="InterPro" id="IPR032465">
    <property type="entry name" value="ACMSD"/>
</dbReference>
<keyword evidence="6" id="KW-0479">Metal-binding</keyword>